<feature type="compositionally biased region" description="Acidic residues" evidence="3">
    <location>
        <begin position="1013"/>
        <end position="1024"/>
    </location>
</feature>
<dbReference type="PANTHER" id="PTHR12839:SF7">
    <property type="entry name" value="REGULATOR OF NONSENSE TRANSCRIPTS 2"/>
    <property type="match status" value="1"/>
</dbReference>
<name>A0ABP0FFS7_CLALP</name>
<keyword evidence="2" id="KW-0963">Cytoplasm</keyword>
<reference evidence="5 6" key="1">
    <citation type="submission" date="2024-02" db="EMBL/GenBank/DDBJ databases">
        <authorList>
            <person name="Daric V."/>
            <person name="Darras S."/>
        </authorList>
    </citation>
    <scope>NUCLEOTIDE SEQUENCE [LARGE SCALE GENOMIC DNA]</scope>
</reference>
<dbReference type="SMART" id="SM00543">
    <property type="entry name" value="MIF4G"/>
    <property type="match status" value="3"/>
</dbReference>
<accession>A0ABP0FFS7</accession>
<feature type="compositionally biased region" description="Polar residues" evidence="3">
    <location>
        <begin position="1042"/>
        <end position="1055"/>
    </location>
</feature>
<dbReference type="Gene3D" id="4.10.80.160">
    <property type="match status" value="1"/>
</dbReference>
<dbReference type="Proteomes" id="UP001642483">
    <property type="component" value="Unassembled WGS sequence"/>
</dbReference>
<dbReference type="InterPro" id="IPR039762">
    <property type="entry name" value="Nmd2/UPF2"/>
</dbReference>
<keyword evidence="6" id="KW-1185">Reference proteome</keyword>
<dbReference type="Pfam" id="PF02854">
    <property type="entry name" value="MIF4G"/>
    <property type="match status" value="2"/>
</dbReference>
<feature type="region of interest" description="Disordered" evidence="3">
    <location>
        <begin position="1181"/>
        <end position="1231"/>
    </location>
</feature>
<feature type="region of interest" description="Disordered" evidence="3">
    <location>
        <begin position="415"/>
        <end position="449"/>
    </location>
</feature>
<evidence type="ECO:0000256" key="3">
    <source>
        <dbReference type="SAM" id="MobiDB-lite"/>
    </source>
</evidence>
<dbReference type="InterPro" id="IPR016024">
    <property type="entry name" value="ARM-type_fold"/>
</dbReference>
<proteinExistence type="predicted"/>
<sequence length="1231" mass="140827">MVDFNGFLETLCRVLGNVRSVVMVPTEKDAAPSDPQEEVPPVTDDDEKDKALHIKVEAEERFEKKLSLRATNQNATSNYPDDSFFRRLDSNLKKNTAFVKKLGKLNEQQRTQLSNEFKLLNLSRYIQEVVATLAETKMKMNDIPCAVHLSSLMHQRYQDFTPCLFKAMKRIFQTRADDKASLANSMSKVRTDLRFVAELTVAGIFTDKEGLTLIHNQLCAISSTDRDKHDLLPVIISLCKYNGEDLAGLLSRKSRTLIEKYDLDLPRSQIFAADKQKIFYNVLLEYWNSVKDHLVSMHKDMKALEQRNRHILQSKGELHEDKSKEFSDKQEAYQKLLFNANSLADLLDVDAPDLPESDPTVREEESSINIFDPSFPSVEAFGEQSIWEDEDQCSFYSNLLDLQAIIPAILFKASGGKSSKKQSDGKPQKKDHSNEAKPSAGKQSGKGELSYDEIEISNLEELEEVDRLIVEEGGLVGNSPSGYFEKIEASGDTEKDLSPDEDADEEEVSIGASIKVLMDNFITSLKDCINRDLVDKAAQDFCMTLNTRVNRKKLARALFNVHRSRLDLLPFYSRLAATLHLCVPDVSDHLILMLFRDFRFHIRKKDQIHIESKVKTVRFIGEMTKFGLVPVSDTLHCLKVLILEFSPHTIEMACALLETCGRYLLRSAPSHLRARVLLDQLVRKRTAKALDQRYCTMIDNARYTCDPPKVETVTYKPRPPLHEYLRKLLFRDLSKNTVEKVLRQMRKFPWNALDVYAYMVKCLSQSWNVKYNNVHCLASLVAGLVAYRDDIGYNVVDDVLEEIRVGMEINHPRYNQRRVSSVKFLGELYNYRMLESVVIFNVLYSFITFGVTYNSDQSAPLDPPENLFRIRLVCVLLETCGQYFDRGSSKKKLDYFISYFQRYIWHKKSLPYWSESDKNLSVDPAEETMTSVSRFPVEVDYLVQDTIEALRPKIHLATSLQTAIDAVSDVEKEVFVKLSKLVSQEQIHGLGSWPNLIDHRGLTSIPEGHEMDGTDGEDDYDESTTDYNSQTEDSDTEREWEPSTNDENSVADTQGQVENLVEDSSLSGVSKMRHVTSAEDDDFKKAFDSIMVESMQMRKQSVVQQDMTVPVNVHRTLLQEQSASKDQTIRFALLTKKGNKPTLKPLRIPVSEELATGLRDRTEAEEKRKRELKQITLSINERQVEEEQHQMEMSNSRIPPANLNRERRPKYQPPKGAPNADLIFNTGGRRR</sequence>
<dbReference type="SUPFAM" id="SSF48371">
    <property type="entry name" value="ARM repeat"/>
    <property type="match status" value="3"/>
</dbReference>
<evidence type="ECO:0000313" key="6">
    <source>
        <dbReference type="Proteomes" id="UP001642483"/>
    </source>
</evidence>
<dbReference type="Gene3D" id="1.25.40.180">
    <property type="match status" value="3"/>
</dbReference>
<feature type="compositionally biased region" description="Basic and acidic residues" evidence="3">
    <location>
        <begin position="1001"/>
        <end position="1012"/>
    </location>
</feature>
<dbReference type="InterPro" id="IPR003890">
    <property type="entry name" value="MIF4G-like_typ-3"/>
</dbReference>
<evidence type="ECO:0000256" key="1">
    <source>
        <dbReference type="ARBA" id="ARBA00004496"/>
    </source>
</evidence>
<comment type="caution">
    <text evidence="5">The sequence shown here is derived from an EMBL/GenBank/DDBJ whole genome shotgun (WGS) entry which is preliminary data.</text>
</comment>
<dbReference type="Pfam" id="PF04050">
    <property type="entry name" value="Upf2"/>
    <property type="match status" value="1"/>
</dbReference>
<dbReference type="EMBL" id="CAWYQH010000046">
    <property type="protein sequence ID" value="CAK8677310.1"/>
    <property type="molecule type" value="Genomic_DNA"/>
</dbReference>
<evidence type="ECO:0000256" key="2">
    <source>
        <dbReference type="ARBA" id="ARBA00022490"/>
    </source>
</evidence>
<protein>
    <recommendedName>
        <fullName evidence="4">MIF4G domain-containing protein</fullName>
    </recommendedName>
</protein>
<dbReference type="PANTHER" id="PTHR12839">
    <property type="entry name" value="NONSENSE-MEDIATED MRNA DECAY PROTEIN 2 UP-FRAMESHIFT SUPPRESSOR 2"/>
    <property type="match status" value="1"/>
</dbReference>
<feature type="region of interest" description="Disordered" evidence="3">
    <location>
        <begin position="1001"/>
        <end position="1055"/>
    </location>
</feature>
<comment type="subcellular location">
    <subcellularLocation>
        <location evidence="1">Cytoplasm</location>
    </subcellularLocation>
</comment>
<dbReference type="InterPro" id="IPR007193">
    <property type="entry name" value="Upf2/Nmd2_C"/>
</dbReference>
<feature type="region of interest" description="Disordered" evidence="3">
    <location>
        <begin position="26"/>
        <end position="48"/>
    </location>
</feature>
<feature type="domain" description="MIF4G" evidence="4">
    <location>
        <begin position="519"/>
        <end position="708"/>
    </location>
</feature>
<feature type="domain" description="MIF4G" evidence="4">
    <location>
        <begin position="92"/>
        <end position="322"/>
    </location>
</feature>
<feature type="compositionally biased region" description="Basic and acidic residues" evidence="3">
    <location>
        <begin position="421"/>
        <end position="435"/>
    </location>
</feature>
<feature type="domain" description="MIF4G" evidence="4">
    <location>
        <begin position="723"/>
        <end position="953"/>
    </location>
</feature>
<evidence type="ECO:0000259" key="4">
    <source>
        <dbReference type="SMART" id="SM00543"/>
    </source>
</evidence>
<organism evidence="5 6">
    <name type="scientific">Clavelina lepadiformis</name>
    <name type="common">Light-bulb sea squirt</name>
    <name type="synonym">Ascidia lepadiformis</name>
    <dbReference type="NCBI Taxonomy" id="159417"/>
    <lineage>
        <taxon>Eukaryota</taxon>
        <taxon>Metazoa</taxon>
        <taxon>Chordata</taxon>
        <taxon>Tunicata</taxon>
        <taxon>Ascidiacea</taxon>
        <taxon>Aplousobranchia</taxon>
        <taxon>Clavelinidae</taxon>
        <taxon>Clavelina</taxon>
    </lineage>
</organism>
<evidence type="ECO:0000313" key="5">
    <source>
        <dbReference type="EMBL" id="CAK8677310.1"/>
    </source>
</evidence>
<gene>
    <name evidence="5" type="ORF">CVLEPA_LOCUS6701</name>
</gene>